<accession>A0A2S5TEN6</accession>
<evidence type="ECO:0000256" key="1">
    <source>
        <dbReference type="SAM" id="Phobius"/>
    </source>
</evidence>
<keyword evidence="1" id="KW-0812">Transmembrane</keyword>
<feature type="transmembrane region" description="Helical" evidence="1">
    <location>
        <begin position="77"/>
        <end position="97"/>
    </location>
</feature>
<keyword evidence="1" id="KW-1133">Transmembrane helix</keyword>
<dbReference type="OrthoDB" id="9790409at2"/>
<reference evidence="2 3" key="1">
    <citation type="submission" date="2018-02" db="EMBL/GenBank/DDBJ databases">
        <title>Genome sequencing of Solimonas sp. HR-BB.</title>
        <authorList>
            <person name="Lee Y."/>
            <person name="Jeon C.O."/>
        </authorList>
    </citation>
    <scope>NUCLEOTIDE SEQUENCE [LARGE SCALE GENOMIC DNA]</scope>
    <source>
        <strain evidence="2 3">HR-BB</strain>
    </source>
</reference>
<proteinExistence type="predicted"/>
<feature type="transmembrane region" description="Helical" evidence="1">
    <location>
        <begin position="103"/>
        <end position="126"/>
    </location>
</feature>
<keyword evidence="3" id="KW-1185">Reference proteome</keyword>
<evidence type="ECO:0008006" key="4">
    <source>
        <dbReference type="Google" id="ProtNLM"/>
    </source>
</evidence>
<name>A0A2S5TEN6_9GAMM</name>
<dbReference type="Proteomes" id="UP000238220">
    <property type="component" value="Unassembled WGS sequence"/>
</dbReference>
<dbReference type="InterPro" id="IPR046513">
    <property type="entry name" value="DUF6691"/>
</dbReference>
<dbReference type="AlphaFoldDB" id="A0A2S5TEN6"/>
<protein>
    <recommendedName>
        <fullName evidence="4">YeeE/YedE family protein</fullName>
    </recommendedName>
</protein>
<evidence type="ECO:0000313" key="2">
    <source>
        <dbReference type="EMBL" id="PPE73461.1"/>
    </source>
</evidence>
<organism evidence="2 3">
    <name type="scientific">Solimonas fluminis</name>
    <dbReference type="NCBI Taxonomy" id="2086571"/>
    <lineage>
        <taxon>Bacteria</taxon>
        <taxon>Pseudomonadati</taxon>
        <taxon>Pseudomonadota</taxon>
        <taxon>Gammaproteobacteria</taxon>
        <taxon>Nevskiales</taxon>
        <taxon>Nevskiaceae</taxon>
        <taxon>Solimonas</taxon>
    </lineage>
</organism>
<dbReference type="Pfam" id="PF20398">
    <property type="entry name" value="DUF6691"/>
    <property type="match status" value="1"/>
</dbReference>
<comment type="caution">
    <text evidence="2">The sequence shown here is derived from an EMBL/GenBank/DDBJ whole genome shotgun (WGS) entry which is preliminary data.</text>
</comment>
<sequence>MAAAGAGLLFGFGLILSGMTDPAKVRAFLDITGQWNPALAFVMGGAILAALPAFAWARRHRTTLAGAPLTLPDRTLVDARLVGGTALFGVGWGLSGLCPGPALVVGSSGSLPVLVFVAAMAAGLLLSRRYLAPRAPEAPAAAPRQA</sequence>
<dbReference type="EMBL" id="PSNW01000007">
    <property type="protein sequence ID" value="PPE73461.1"/>
    <property type="molecule type" value="Genomic_DNA"/>
</dbReference>
<evidence type="ECO:0000313" key="3">
    <source>
        <dbReference type="Proteomes" id="UP000238220"/>
    </source>
</evidence>
<keyword evidence="1" id="KW-0472">Membrane</keyword>
<feature type="transmembrane region" description="Helical" evidence="1">
    <location>
        <begin position="37"/>
        <end position="57"/>
    </location>
</feature>
<gene>
    <name evidence="2" type="ORF">C3942_14110</name>
</gene>